<dbReference type="SUPFAM" id="SSF47413">
    <property type="entry name" value="lambda repressor-like DNA-binding domains"/>
    <property type="match status" value="1"/>
</dbReference>
<dbReference type="Pfam" id="PF01381">
    <property type="entry name" value="HTH_3"/>
    <property type="match status" value="1"/>
</dbReference>
<evidence type="ECO:0000313" key="3">
    <source>
        <dbReference type="Proteomes" id="UP000078383"/>
    </source>
</evidence>
<sequence length="213" mass="25218">MVIHAYSDDYLTSAQRILGDMLDFAVNTYDMDIDKFFEMFLVSNVSRQFEIGNPTYVAGKTGCELVKEVIRDSGLVMEEYPDEMYLDKSPEYWSGWALAYYQWYRGRTFSRIYRAVSMTEIRNMYEVYHEMDLAHFVERLDELWNQHYPETNLKRIRDLAGLSQRELAELSGVSVRQIQLFEQRQRDINQTRAIDVLRLSRALGCKNEDLLEL</sequence>
<dbReference type="GO" id="GO:0003677">
    <property type="term" value="F:DNA binding"/>
    <property type="evidence" value="ECO:0007669"/>
    <property type="project" value="InterPro"/>
</dbReference>
<dbReference type="OrthoDB" id="1664989at2"/>
<dbReference type="EMBL" id="CZBX01000002">
    <property type="protein sequence ID" value="CUQ82295.1"/>
    <property type="molecule type" value="Genomic_DNA"/>
</dbReference>
<name>A0A174Z4H2_9FIRM</name>
<feature type="domain" description="HTH cro/C1-type" evidence="1">
    <location>
        <begin position="153"/>
        <end position="211"/>
    </location>
</feature>
<dbReference type="PROSITE" id="PS50943">
    <property type="entry name" value="HTH_CROC1"/>
    <property type="match status" value="1"/>
</dbReference>
<protein>
    <submittedName>
        <fullName evidence="2">Helix-turn-helix</fullName>
    </submittedName>
</protein>
<organism evidence="2 3">
    <name type="scientific">[Ruminococcus] torques</name>
    <dbReference type="NCBI Taxonomy" id="33039"/>
    <lineage>
        <taxon>Bacteria</taxon>
        <taxon>Bacillati</taxon>
        <taxon>Bacillota</taxon>
        <taxon>Clostridia</taxon>
        <taxon>Lachnospirales</taxon>
        <taxon>Lachnospiraceae</taxon>
        <taxon>Mediterraneibacter</taxon>
    </lineage>
</organism>
<dbReference type="RefSeq" id="WP_015527854.1">
    <property type="nucleotide sequence ID" value="NZ_CACRUQ010000005.1"/>
</dbReference>
<dbReference type="Gene3D" id="1.10.260.40">
    <property type="entry name" value="lambda repressor-like DNA-binding domains"/>
    <property type="match status" value="1"/>
</dbReference>
<dbReference type="Proteomes" id="UP000078383">
    <property type="component" value="Unassembled WGS sequence"/>
</dbReference>
<reference evidence="2 3" key="1">
    <citation type="submission" date="2015-09" db="EMBL/GenBank/DDBJ databases">
        <authorList>
            <consortium name="Pathogen Informatics"/>
        </authorList>
    </citation>
    <scope>NUCLEOTIDE SEQUENCE [LARGE SCALE GENOMIC DNA]</scope>
    <source>
        <strain evidence="2 3">2789STDY5834889</strain>
    </source>
</reference>
<dbReference type="InterPro" id="IPR010982">
    <property type="entry name" value="Lambda_DNA-bd_dom_sf"/>
</dbReference>
<evidence type="ECO:0000313" key="2">
    <source>
        <dbReference type="EMBL" id="CUQ82295.1"/>
    </source>
</evidence>
<proteinExistence type="predicted"/>
<accession>A0A174Z4H2</accession>
<dbReference type="SMART" id="SM00530">
    <property type="entry name" value="HTH_XRE"/>
    <property type="match status" value="1"/>
</dbReference>
<gene>
    <name evidence="2" type="ORF">ERS852502_00458</name>
</gene>
<dbReference type="InterPro" id="IPR001387">
    <property type="entry name" value="Cro/C1-type_HTH"/>
</dbReference>
<dbReference type="AlphaFoldDB" id="A0A174Z4H2"/>
<dbReference type="CDD" id="cd00093">
    <property type="entry name" value="HTH_XRE"/>
    <property type="match status" value="1"/>
</dbReference>
<evidence type="ECO:0000259" key="1">
    <source>
        <dbReference type="PROSITE" id="PS50943"/>
    </source>
</evidence>